<evidence type="ECO:0000313" key="3">
    <source>
        <dbReference type="Proteomes" id="UP000070675"/>
    </source>
</evidence>
<dbReference type="Proteomes" id="UP000070675">
    <property type="component" value="Unassembled WGS sequence"/>
</dbReference>
<proteinExistence type="predicted"/>
<accession>A0A133XW66</accession>
<comment type="caution">
    <text evidence="2">The sequence shown here is derived from an EMBL/GenBank/DDBJ whole genome shotgun (WGS) entry which is preliminary data.</text>
</comment>
<evidence type="ECO:0000313" key="2">
    <source>
        <dbReference type="EMBL" id="KXB35176.1"/>
    </source>
</evidence>
<dbReference type="OrthoDB" id="1634426at2"/>
<gene>
    <name evidence="2" type="ORF">HMPREF3192_00541</name>
</gene>
<reference evidence="3" key="1">
    <citation type="submission" date="2016-01" db="EMBL/GenBank/DDBJ databases">
        <authorList>
            <person name="Mitreva M."/>
            <person name="Pepin K.H."/>
            <person name="Mihindukulasuriya K.A."/>
            <person name="Fulton R."/>
            <person name="Fronick C."/>
            <person name="O'Laughlin M."/>
            <person name="Miner T."/>
            <person name="Herter B."/>
            <person name="Rosa B.A."/>
            <person name="Cordes M."/>
            <person name="Tomlinson C."/>
            <person name="Wollam A."/>
            <person name="Palsikar V.B."/>
            <person name="Mardis E.R."/>
            <person name="Wilson R.K."/>
        </authorList>
    </citation>
    <scope>NUCLEOTIDE SEQUENCE [LARGE SCALE GENOMIC DNA]</scope>
    <source>
        <strain evidence="3">DNF00019</strain>
    </source>
</reference>
<keyword evidence="3" id="KW-1185">Reference proteome</keyword>
<name>A0A133XW66_9ACTN</name>
<feature type="region of interest" description="Disordered" evidence="1">
    <location>
        <begin position="1"/>
        <end position="30"/>
    </location>
</feature>
<evidence type="ECO:0000256" key="1">
    <source>
        <dbReference type="SAM" id="MobiDB-lite"/>
    </source>
</evidence>
<dbReference type="PATRIC" id="fig|1393034.3.peg.522"/>
<sequence length="249" mass="27896">MSATDTDASTNRDSSPNANHGNSPASSRSSRQLQEFSFRDIVHNLFVIAWPLNKIANQAELSLPDDADATLAYGFIHPKLGLSFAAFAPARTSDLGIYDELPLNKTTHQLMMVPAEGLHPQTAVFDLSHRPDLYGAYADHMTLVDKLAQNDPDQHATRADPWIDYLRNRNHPDIVRVLLVDKTKQLSPEFVLFELLGYVDKDNFYGRLLNEPTGEFGVHEGELMVVVRQEEEIGILLLTQQDLTLETND</sequence>
<dbReference type="RefSeq" id="WP_066304999.1">
    <property type="nucleotide sequence ID" value="NZ_KQ959487.1"/>
</dbReference>
<protein>
    <submittedName>
        <fullName evidence="2">Uncharacterized protein</fullName>
    </submittedName>
</protein>
<dbReference type="EMBL" id="LSCR01000006">
    <property type="protein sequence ID" value="KXB35176.1"/>
    <property type="molecule type" value="Genomic_DNA"/>
</dbReference>
<organism evidence="2 3">
    <name type="scientific">Atopobium deltae</name>
    <dbReference type="NCBI Taxonomy" id="1393034"/>
    <lineage>
        <taxon>Bacteria</taxon>
        <taxon>Bacillati</taxon>
        <taxon>Actinomycetota</taxon>
        <taxon>Coriobacteriia</taxon>
        <taxon>Coriobacteriales</taxon>
        <taxon>Atopobiaceae</taxon>
        <taxon>Atopobium</taxon>
    </lineage>
</organism>
<dbReference type="AlphaFoldDB" id="A0A133XW66"/>